<keyword evidence="4" id="KW-1185">Reference proteome</keyword>
<keyword evidence="2" id="KW-1133">Transmembrane helix</keyword>
<feature type="compositionally biased region" description="Basic and acidic residues" evidence="1">
    <location>
        <begin position="494"/>
        <end position="503"/>
    </location>
</feature>
<proteinExistence type="predicted"/>
<feature type="region of interest" description="Disordered" evidence="1">
    <location>
        <begin position="324"/>
        <end position="395"/>
    </location>
</feature>
<feature type="region of interest" description="Disordered" evidence="1">
    <location>
        <begin position="181"/>
        <end position="201"/>
    </location>
</feature>
<name>A0A9J6FSJ7_HAELO</name>
<organism evidence="3 4">
    <name type="scientific">Haemaphysalis longicornis</name>
    <name type="common">Bush tick</name>
    <dbReference type="NCBI Taxonomy" id="44386"/>
    <lineage>
        <taxon>Eukaryota</taxon>
        <taxon>Metazoa</taxon>
        <taxon>Ecdysozoa</taxon>
        <taxon>Arthropoda</taxon>
        <taxon>Chelicerata</taxon>
        <taxon>Arachnida</taxon>
        <taxon>Acari</taxon>
        <taxon>Parasitiformes</taxon>
        <taxon>Ixodida</taxon>
        <taxon>Ixodoidea</taxon>
        <taxon>Ixodidae</taxon>
        <taxon>Haemaphysalinae</taxon>
        <taxon>Haemaphysalis</taxon>
    </lineage>
</organism>
<evidence type="ECO:0000313" key="3">
    <source>
        <dbReference type="EMBL" id="KAH9365264.1"/>
    </source>
</evidence>
<feature type="compositionally biased region" description="Polar residues" evidence="1">
    <location>
        <begin position="364"/>
        <end position="385"/>
    </location>
</feature>
<protein>
    <recommendedName>
        <fullName evidence="5">Transmembrane protein</fullName>
    </recommendedName>
</protein>
<evidence type="ECO:0000256" key="1">
    <source>
        <dbReference type="SAM" id="MobiDB-lite"/>
    </source>
</evidence>
<dbReference type="OrthoDB" id="10039611at2759"/>
<sequence length="695" mass="75882">MRNIRKQASFLNNNLLNAPAQAYRPCTEDSVATVQDILTSDPLAKFLSTVANQIKAQVTGIQDDIKKNLDNVRHSVTGSTVVDSIMSTLRTLEKDPSQEVAEPVSVYAFIAFTVFAFMVIVISLYTIDSSSRLRSGRTVLNVYMKLREEHPHVGVKETCRTTSEYTGVSFRKILDINPKRRRQGGKLTTPSRKKPGSENRRRRTAMYEGLTLCALRNIVHDLFRCSEPPTAQKIAEEFRRGNQSSVWGTKGGICGFRSGSWMLCGGVILFIVLFPGAMILASGIVAVGSAVDRILCAPAQDLSFLDDQSVLHLLLRKLLAKSNGTTATGSNKSRSEVAPPGGVDGNLEDDGFEVVTEIAEQEDGQSNSRSTSTVPSINQTPQKRSPTGAKNDFELKQGKLAGKIRTERATTHTLQGPSELRSSSRTLRTWQIKQLKATFPSATSTDIQELDEDLTAGDRRNGCAGDVADSEGCKEDSTATVVLIESKVDQKVQDHVGHPRDIQHTSGASLGNNKRFGTAPSARDTISVGQYVANKSRMGHQLQQREEEGRGKRQGVASARLNVSDELMDSLRKQLTLEAMQGILQRLAQCSSSHLSLYHVIGKDIVREMAVALLGDKSPWLTLFDEGGDIPKIDALEKLGQNVPTLTVGPSLQKELEDFKNVHIKPDIFTVLKTAVSSAVPQGATLMPLILHHTA</sequence>
<dbReference type="EMBL" id="JABSTR010000003">
    <property type="protein sequence ID" value="KAH9365264.1"/>
    <property type="molecule type" value="Genomic_DNA"/>
</dbReference>
<feature type="transmembrane region" description="Helical" evidence="2">
    <location>
        <begin position="106"/>
        <end position="127"/>
    </location>
</feature>
<dbReference type="Proteomes" id="UP000821853">
    <property type="component" value="Unassembled WGS sequence"/>
</dbReference>
<gene>
    <name evidence="3" type="ORF">HPB48_007134</name>
</gene>
<keyword evidence="2" id="KW-0812">Transmembrane</keyword>
<comment type="caution">
    <text evidence="3">The sequence shown here is derived from an EMBL/GenBank/DDBJ whole genome shotgun (WGS) entry which is preliminary data.</text>
</comment>
<keyword evidence="2" id="KW-0472">Membrane</keyword>
<evidence type="ECO:0000256" key="2">
    <source>
        <dbReference type="SAM" id="Phobius"/>
    </source>
</evidence>
<evidence type="ECO:0008006" key="5">
    <source>
        <dbReference type="Google" id="ProtNLM"/>
    </source>
</evidence>
<reference evidence="3 4" key="1">
    <citation type="journal article" date="2020" name="Cell">
        <title>Large-Scale Comparative Analyses of Tick Genomes Elucidate Their Genetic Diversity and Vector Capacities.</title>
        <authorList>
            <consortium name="Tick Genome and Microbiome Consortium (TIGMIC)"/>
            <person name="Jia N."/>
            <person name="Wang J."/>
            <person name="Shi W."/>
            <person name="Du L."/>
            <person name="Sun Y."/>
            <person name="Zhan W."/>
            <person name="Jiang J.F."/>
            <person name="Wang Q."/>
            <person name="Zhang B."/>
            <person name="Ji P."/>
            <person name="Bell-Sakyi L."/>
            <person name="Cui X.M."/>
            <person name="Yuan T.T."/>
            <person name="Jiang B.G."/>
            <person name="Yang W.F."/>
            <person name="Lam T.T."/>
            <person name="Chang Q.C."/>
            <person name="Ding S.J."/>
            <person name="Wang X.J."/>
            <person name="Zhu J.G."/>
            <person name="Ruan X.D."/>
            <person name="Zhao L."/>
            <person name="Wei J.T."/>
            <person name="Ye R.Z."/>
            <person name="Que T.C."/>
            <person name="Du C.H."/>
            <person name="Zhou Y.H."/>
            <person name="Cheng J.X."/>
            <person name="Dai P.F."/>
            <person name="Guo W.B."/>
            <person name="Han X.H."/>
            <person name="Huang E.J."/>
            <person name="Li L.F."/>
            <person name="Wei W."/>
            <person name="Gao Y.C."/>
            <person name="Liu J.Z."/>
            <person name="Shao H.Z."/>
            <person name="Wang X."/>
            <person name="Wang C.C."/>
            <person name="Yang T.C."/>
            <person name="Huo Q.B."/>
            <person name="Li W."/>
            <person name="Chen H.Y."/>
            <person name="Chen S.E."/>
            <person name="Zhou L.G."/>
            <person name="Ni X.B."/>
            <person name="Tian J.H."/>
            <person name="Sheng Y."/>
            <person name="Liu T."/>
            <person name="Pan Y.S."/>
            <person name="Xia L.Y."/>
            <person name="Li J."/>
            <person name="Zhao F."/>
            <person name="Cao W.C."/>
        </authorList>
    </citation>
    <scope>NUCLEOTIDE SEQUENCE [LARGE SCALE GENOMIC DNA]</scope>
    <source>
        <strain evidence="3">HaeL-2018</strain>
    </source>
</reference>
<dbReference type="VEuPathDB" id="VectorBase:HLOH_047198"/>
<dbReference type="AlphaFoldDB" id="A0A9J6FSJ7"/>
<accession>A0A9J6FSJ7</accession>
<feature type="transmembrane region" description="Helical" evidence="2">
    <location>
        <begin position="267"/>
        <end position="291"/>
    </location>
</feature>
<feature type="region of interest" description="Disordered" evidence="1">
    <location>
        <begin position="494"/>
        <end position="521"/>
    </location>
</feature>
<evidence type="ECO:0000313" key="4">
    <source>
        <dbReference type="Proteomes" id="UP000821853"/>
    </source>
</evidence>
<feature type="region of interest" description="Disordered" evidence="1">
    <location>
        <begin position="535"/>
        <end position="556"/>
    </location>
</feature>